<reference evidence="7" key="1">
    <citation type="journal article" date="2019" name="Environ. Microbiol.">
        <title>Fungal ecological strategies reflected in gene transcription - a case study of two litter decomposers.</title>
        <authorList>
            <person name="Barbi F."/>
            <person name="Kohler A."/>
            <person name="Barry K."/>
            <person name="Baskaran P."/>
            <person name="Daum C."/>
            <person name="Fauchery L."/>
            <person name="Ihrmark K."/>
            <person name="Kuo A."/>
            <person name="LaButti K."/>
            <person name="Lipzen A."/>
            <person name="Morin E."/>
            <person name="Grigoriev I.V."/>
            <person name="Henrissat B."/>
            <person name="Lindahl B."/>
            <person name="Martin F."/>
        </authorList>
    </citation>
    <scope>NUCLEOTIDE SEQUENCE</scope>
    <source>
        <strain evidence="7">JB14</strain>
    </source>
</reference>
<dbReference type="InterPro" id="IPR001841">
    <property type="entry name" value="Znf_RING"/>
</dbReference>
<name>A0A6A4HPE6_9AGAR</name>
<keyword evidence="3" id="KW-0862">Zinc</keyword>
<feature type="coiled-coil region" evidence="5">
    <location>
        <begin position="129"/>
        <end position="199"/>
    </location>
</feature>
<gene>
    <name evidence="7" type="ORF">BT96DRAFT_1019394</name>
</gene>
<keyword evidence="5" id="KW-0175">Coiled coil</keyword>
<evidence type="ECO:0000256" key="5">
    <source>
        <dbReference type="SAM" id="Coils"/>
    </source>
</evidence>
<dbReference type="SMART" id="SM00184">
    <property type="entry name" value="RING"/>
    <property type="match status" value="1"/>
</dbReference>
<dbReference type="InterPro" id="IPR013083">
    <property type="entry name" value="Znf_RING/FYVE/PHD"/>
</dbReference>
<evidence type="ECO:0000256" key="2">
    <source>
        <dbReference type="ARBA" id="ARBA00022771"/>
    </source>
</evidence>
<dbReference type="GO" id="GO:0061630">
    <property type="term" value="F:ubiquitin protein ligase activity"/>
    <property type="evidence" value="ECO:0007669"/>
    <property type="project" value="TreeGrafter"/>
</dbReference>
<evidence type="ECO:0000256" key="1">
    <source>
        <dbReference type="ARBA" id="ARBA00022723"/>
    </source>
</evidence>
<keyword evidence="1" id="KW-0479">Metal-binding</keyword>
<keyword evidence="2 4" id="KW-0863">Zinc-finger</keyword>
<dbReference type="OrthoDB" id="6105938at2759"/>
<dbReference type="InterPro" id="IPR017907">
    <property type="entry name" value="Znf_RING_CS"/>
</dbReference>
<dbReference type="EMBL" id="ML769467">
    <property type="protein sequence ID" value="KAE9399610.1"/>
    <property type="molecule type" value="Genomic_DNA"/>
</dbReference>
<evidence type="ECO:0000313" key="8">
    <source>
        <dbReference type="Proteomes" id="UP000799118"/>
    </source>
</evidence>
<protein>
    <recommendedName>
        <fullName evidence="6">RING-type domain-containing protein</fullName>
    </recommendedName>
</protein>
<evidence type="ECO:0000259" key="6">
    <source>
        <dbReference type="PROSITE" id="PS50089"/>
    </source>
</evidence>
<proteinExistence type="predicted"/>
<dbReference type="PANTHER" id="PTHR22791">
    <property type="entry name" value="RING-TYPE DOMAIN-CONTAINING PROTEIN"/>
    <property type="match status" value="1"/>
</dbReference>
<dbReference type="PROSITE" id="PS00518">
    <property type="entry name" value="ZF_RING_1"/>
    <property type="match status" value="1"/>
</dbReference>
<keyword evidence="8" id="KW-1185">Reference proteome</keyword>
<evidence type="ECO:0000256" key="3">
    <source>
        <dbReference type="ARBA" id="ARBA00022833"/>
    </source>
</evidence>
<dbReference type="Pfam" id="PF14634">
    <property type="entry name" value="zf-RING_5"/>
    <property type="match status" value="1"/>
</dbReference>
<dbReference type="SUPFAM" id="SSF57850">
    <property type="entry name" value="RING/U-box"/>
    <property type="match status" value="1"/>
</dbReference>
<dbReference type="GO" id="GO:0016567">
    <property type="term" value="P:protein ubiquitination"/>
    <property type="evidence" value="ECO:0007669"/>
    <property type="project" value="TreeGrafter"/>
</dbReference>
<sequence>MLVVDPRSTCDICLEPYEWDNYLRTPHVIDCGHVFCAQCLHQVFPTKCPMCRKVFLPSEVHKLHIECEASDAQKEEDSEMDLLKHLVLAYDSTEEEILRLRIRVDAWLGAREFNEQSPLRRARDALENYQQLKQKRMHDRRKIKTLEKAAREWEKSYSQAATRKQAEAEIMEQALRSQVAEHQAQITQLRAEIDKRQLLLDRGKIKKTVPPRPLPLPKAPLSIANPLPSPPRLVQITTTKPTWITTWDETVRIDSGRQPARFPIYEQDDDFDSEDNAAYFTCRTAPYAWLDEDNIADEPLLQRPIAVRNIYN</sequence>
<evidence type="ECO:0000256" key="4">
    <source>
        <dbReference type="PROSITE-ProRule" id="PRU00175"/>
    </source>
</evidence>
<dbReference type="GO" id="GO:0008270">
    <property type="term" value="F:zinc ion binding"/>
    <property type="evidence" value="ECO:0007669"/>
    <property type="project" value="UniProtKB-KW"/>
</dbReference>
<feature type="domain" description="RING-type" evidence="6">
    <location>
        <begin position="10"/>
        <end position="52"/>
    </location>
</feature>
<dbReference type="PROSITE" id="PS50089">
    <property type="entry name" value="ZF_RING_2"/>
    <property type="match status" value="1"/>
</dbReference>
<organism evidence="7 8">
    <name type="scientific">Gymnopus androsaceus JB14</name>
    <dbReference type="NCBI Taxonomy" id="1447944"/>
    <lineage>
        <taxon>Eukaryota</taxon>
        <taxon>Fungi</taxon>
        <taxon>Dikarya</taxon>
        <taxon>Basidiomycota</taxon>
        <taxon>Agaricomycotina</taxon>
        <taxon>Agaricomycetes</taxon>
        <taxon>Agaricomycetidae</taxon>
        <taxon>Agaricales</taxon>
        <taxon>Marasmiineae</taxon>
        <taxon>Omphalotaceae</taxon>
        <taxon>Gymnopus</taxon>
    </lineage>
</organism>
<evidence type="ECO:0000313" key="7">
    <source>
        <dbReference type="EMBL" id="KAE9399610.1"/>
    </source>
</evidence>
<accession>A0A6A4HPE6</accession>
<dbReference type="PANTHER" id="PTHR22791:SF6">
    <property type="entry name" value="RING-TYPE DOMAIN-CONTAINING PROTEIN"/>
    <property type="match status" value="1"/>
</dbReference>
<dbReference type="Gene3D" id="3.30.40.10">
    <property type="entry name" value="Zinc/RING finger domain, C3HC4 (zinc finger)"/>
    <property type="match status" value="1"/>
</dbReference>
<dbReference type="AlphaFoldDB" id="A0A6A4HPE6"/>
<dbReference type="Proteomes" id="UP000799118">
    <property type="component" value="Unassembled WGS sequence"/>
</dbReference>
<dbReference type="InterPro" id="IPR051435">
    <property type="entry name" value="RING_finger_E3_ubiq-ligases"/>
</dbReference>